<reference evidence="2 3" key="2">
    <citation type="submission" date="2023-10" db="EMBL/GenBank/DDBJ databases">
        <authorList>
            <person name="Han X.F."/>
        </authorList>
    </citation>
    <scope>NUCLEOTIDE SEQUENCE [LARGE SCALE GENOMIC DNA]</scope>
    <source>
        <strain evidence="2 3">KCTC 39840</strain>
    </source>
</reference>
<dbReference type="RefSeq" id="WP_318598281.1">
    <property type="nucleotide sequence ID" value="NZ_JAWSTH010000043.1"/>
</dbReference>
<evidence type="ECO:0000313" key="2">
    <source>
        <dbReference type="EMBL" id="MDW5595936.1"/>
    </source>
</evidence>
<keyword evidence="3" id="KW-1185">Reference proteome</keyword>
<dbReference type="Proteomes" id="UP001284601">
    <property type="component" value="Unassembled WGS sequence"/>
</dbReference>
<accession>A0ABU4HRJ0</accession>
<feature type="transmembrane region" description="Helical" evidence="1">
    <location>
        <begin position="20"/>
        <end position="39"/>
    </location>
</feature>
<evidence type="ECO:0000313" key="3">
    <source>
        <dbReference type="Proteomes" id="UP001284601"/>
    </source>
</evidence>
<name>A0ABU4HRJ0_9ACTN</name>
<keyword evidence="1" id="KW-1133">Transmembrane helix</keyword>
<keyword evidence="1" id="KW-0472">Membrane</keyword>
<reference evidence="3" key="1">
    <citation type="submission" date="2023-07" db="EMBL/GenBank/DDBJ databases">
        <title>Conexibacter stalactiti sp. nov., isolated from stalactites in a lava cave and emended description of the genus Conexibacter.</title>
        <authorList>
            <person name="Lee S.D."/>
        </authorList>
    </citation>
    <scope>NUCLEOTIDE SEQUENCE [LARGE SCALE GENOMIC DNA]</scope>
    <source>
        <strain evidence="3">KCTC 39840</strain>
    </source>
</reference>
<dbReference type="EMBL" id="JAWSTH010000043">
    <property type="protein sequence ID" value="MDW5595936.1"/>
    <property type="molecule type" value="Genomic_DNA"/>
</dbReference>
<evidence type="ECO:0000256" key="1">
    <source>
        <dbReference type="SAM" id="Phobius"/>
    </source>
</evidence>
<keyword evidence="1" id="KW-0812">Transmembrane</keyword>
<protein>
    <submittedName>
        <fullName evidence="2">Uncharacterized protein</fullName>
    </submittedName>
</protein>
<sequence length="214" mass="23385">MSAHEDRYAAQRASDQRVAALYALGTLAGAGAMIWARVITDEIERHDAVRARFDGGDSLEDWERFNGSAFVLVLAIGQVLAFEQTLRKLTGDAKLQQARARFDAIAPSAPALRDIATHLDAYAAGRGLRQTSSRATRHGAPMSVHAVESFVYYADGGATFLELGEDDHLDLHAASRSAIELAVVVERVRAKHKLLAERQAQDLLRRTQAELHGD</sequence>
<comment type="caution">
    <text evidence="2">The sequence shown here is derived from an EMBL/GenBank/DDBJ whole genome shotgun (WGS) entry which is preliminary data.</text>
</comment>
<organism evidence="2 3">
    <name type="scientific">Conexibacter stalactiti</name>
    <dbReference type="NCBI Taxonomy" id="1940611"/>
    <lineage>
        <taxon>Bacteria</taxon>
        <taxon>Bacillati</taxon>
        <taxon>Actinomycetota</taxon>
        <taxon>Thermoleophilia</taxon>
        <taxon>Solirubrobacterales</taxon>
        <taxon>Conexibacteraceae</taxon>
        <taxon>Conexibacter</taxon>
    </lineage>
</organism>
<proteinExistence type="predicted"/>
<gene>
    <name evidence="2" type="ORF">R7226_16425</name>
</gene>